<dbReference type="PROSITE" id="PS51779">
    <property type="entry name" value="POTRA"/>
    <property type="match status" value="5"/>
</dbReference>
<dbReference type="RefSeq" id="WP_168608393.1">
    <property type="nucleotide sequence ID" value="NZ_JAAZQD010000001.1"/>
</dbReference>
<keyword evidence="4 8" id="KW-0732">Signal</keyword>
<dbReference type="Pfam" id="PF07244">
    <property type="entry name" value="POTRA"/>
    <property type="match status" value="5"/>
</dbReference>
<dbReference type="GO" id="GO:0043165">
    <property type="term" value="P:Gram-negative-bacterium-type cell outer membrane assembly"/>
    <property type="evidence" value="ECO:0007669"/>
    <property type="project" value="UniProtKB-UniRule"/>
</dbReference>
<sequence precursor="true">MKRIAALILLASMTAKAMAMQPFTISDIRVDGLQRIAAGTVYSYLPVAKGDTLTEANAKQSIKALFNTGFFSDVELERQGDILVIKVVERPSIAKLNIRGNKAIKTDDLKKGLKQIGLTEGDTFDPLALSRVQDELITQYYNRGKYNVSVKTHVTHLDRNRVSLDIVVREGKTARIKAINIVGNTTFSDKQIRDNFESDTSNWLSWYTKDDQYSKEKLSGDLKKLDSYYMNRGYADFNINSTQVMISPNKRKMYITANIKQGEVYKISDVHLLGNLVLPEKTIRKLVFMQKGDTFNRYLVEQSKKAIKNVLSNIGYAFAEVQVVPKLDKKNRTADMTFYIKPGKRVYVRRINFQGNTKTQDSVLRREMRQPEGAWYSQAAIDASKRRLQTLGYFKDDVKVDTQRVPGTDDEVDLNVKVEEKSSGSLMFGVGYSQYSGVILSASVSQNNFLGSGDKFSVAVQHSSYYSQIQLGYVNPYLTDDGVSIGYNATYSKLDYGNTDFANYTNSTRSFSTTVGVPVSEVDRLQFGLGLTSNKINLFPGFSPQELVDYQNLIGNKTVHSWTGTIGYSRDTRNYYWAPTTGGVESLSINAALPGSTVQFWKAFYHGNHYWPVGGGFVLLLDGEVGYGKTYGKDKKYGFPFWENYYAGGVRDVRGFQDNTLGPRAYVPAYGYSQPVGGAFKVKGTAQVFLPIPALKDVSTARVAAFVDVGNVYKDYNSFNAKDLRASYGLSLQWQAPIGPLVISFAVPFRDQPQDRRYEERLQFTFGNQF</sequence>
<keyword evidence="3 8" id="KW-0812">Transmembrane</keyword>
<accession>A0A846ZJF9</accession>
<dbReference type="Gene3D" id="3.10.20.310">
    <property type="entry name" value="membrane protein fhac"/>
    <property type="match status" value="5"/>
</dbReference>
<name>A0A846ZJF9_9GAMM</name>
<dbReference type="Gene3D" id="2.40.160.50">
    <property type="entry name" value="membrane protein fhac: a member of the omp85/tpsb transporter family"/>
    <property type="match status" value="1"/>
</dbReference>
<dbReference type="GO" id="GO:0051205">
    <property type="term" value="P:protein insertion into membrane"/>
    <property type="evidence" value="ECO:0007669"/>
    <property type="project" value="UniProtKB-UniRule"/>
</dbReference>
<feature type="domain" description="POTRA" evidence="10">
    <location>
        <begin position="346"/>
        <end position="421"/>
    </location>
</feature>
<dbReference type="PANTHER" id="PTHR12815:SF23">
    <property type="entry name" value="OUTER MEMBRANE PROTEIN ASSEMBLY FACTOR BAMA"/>
    <property type="match status" value="1"/>
</dbReference>
<keyword evidence="6 8" id="KW-0472">Membrane</keyword>
<dbReference type="InterPro" id="IPR000184">
    <property type="entry name" value="Bac_surfAg_D15"/>
</dbReference>
<evidence type="ECO:0000259" key="10">
    <source>
        <dbReference type="PROSITE" id="PS51779"/>
    </source>
</evidence>
<dbReference type="InterPro" id="IPR039910">
    <property type="entry name" value="D15-like"/>
</dbReference>
<comment type="function">
    <text evidence="8">Part of the outer membrane protein assembly complex, which is involved in assembly and insertion of beta-barrel proteins into the outer membrane.</text>
</comment>
<dbReference type="FunFam" id="3.10.20.310:FF:000002">
    <property type="entry name" value="Outer membrane protein assembly factor BamA"/>
    <property type="match status" value="1"/>
</dbReference>
<keyword evidence="12" id="KW-1185">Reference proteome</keyword>
<protein>
    <recommendedName>
        <fullName evidence="8 9">Outer membrane protein assembly factor BamA</fullName>
    </recommendedName>
</protein>
<keyword evidence="5 8" id="KW-0677">Repeat</keyword>
<feature type="domain" description="POTRA" evidence="10">
    <location>
        <begin position="174"/>
        <end position="258"/>
    </location>
</feature>
<dbReference type="EMBL" id="JAAZQD010000001">
    <property type="protein sequence ID" value="NKZ37932.1"/>
    <property type="molecule type" value="Genomic_DNA"/>
</dbReference>
<feature type="domain" description="POTRA" evidence="10">
    <location>
        <begin position="23"/>
        <end position="90"/>
    </location>
</feature>
<feature type="signal peptide" evidence="8">
    <location>
        <begin position="1"/>
        <end position="19"/>
    </location>
</feature>
<organism evidence="11 12">
    <name type="scientific">Oleiagrimonas citrea</name>
    <dbReference type="NCBI Taxonomy" id="1665687"/>
    <lineage>
        <taxon>Bacteria</taxon>
        <taxon>Pseudomonadati</taxon>
        <taxon>Pseudomonadota</taxon>
        <taxon>Gammaproteobacteria</taxon>
        <taxon>Lysobacterales</taxon>
        <taxon>Rhodanobacteraceae</taxon>
        <taxon>Oleiagrimonas</taxon>
    </lineage>
</organism>
<comment type="subunit">
    <text evidence="8">Part of the Bam complex.</text>
</comment>
<dbReference type="Proteomes" id="UP000541636">
    <property type="component" value="Unassembled WGS sequence"/>
</dbReference>
<evidence type="ECO:0000256" key="6">
    <source>
        <dbReference type="ARBA" id="ARBA00023136"/>
    </source>
</evidence>
<dbReference type="InterPro" id="IPR034746">
    <property type="entry name" value="POTRA"/>
</dbReference>
<evidence type="ECO:0000256" key="7">
    <source>
        <dbReference type="ARBA" id="ARBA00023237"/>
    </source>
</evidence>
<dbReference type="PIRSF" id="PIRSF006076">
    <property type="entry name" value="OM_assembly_OMP85"/>
    <property type="match status" value="1"/>
</dbReference>
<comment type="subcellular location">
    <subcellularLocation>
        <location evidence="8">Cell outer membrane</location>
    </subcellularLocation>
    <subcellularLocation>
        <location evidence="1">Membrane</location>
    </subcellularLocation>
</comment>
<dbReference type="Pfam" id="PF01103">
    <property type="entry name" value="Omp85"/>
    <property type="match status" value="1"/>
</dbReference>
<evidence type="ECO:0000256" key="3">
    <source>
        <dbReference type="ARBA" id="ARBA00022692"/>
    </source>
</evidence>
<evidence type="ECO:0000256" key="9">
    <source>
        <dbReference type="NCBIfam" id="TIGR03303"/>
    </source>
</evidence>
<dbReference type="GO" id="GO:1990063">
    <property type="term" value="C:Bam protein complex"/>
    <property type="evidence" value="ECO:0007669"/>
    <property type="project" value="TreeGrafter"/>
</dbReference>
<comment type="caution">
    <text evidence="11">The sequence shown here is derived from an EMBL/GenBank/DDBJ whole genome shotgun (WGS) entry which is preliminary data.</text>
</comment>
<evidence type="ECO:0000256" key="2">
    <source>
        <dbReference type="ARBA" id="ARBA00022452"/>
    </source>
</evidence>
<feature type="domain" description="POTRA" evidence="10">
    <location>
        <begin position="265"/>
        <end position="343"/>
    </location>
</feature>
<evidence type="ECO:0000313" key="11">
    <source>
        <dbReference type="EMBL" id="NKZ37932.1"/>
    </source>
</evidence>
<evidence type="ECO:0000256" key="8">
    <source>
        <dbReference type="HAMAP-Rule" id="MF_01430"/>
    </source>
</evidence>
<evidence type="ECO:0000256" key="4">
    <source>
        <dbReference type="ARBA" id="ARBA00022729"/>
    </source>
</evidence>
<gene>
    <name evidence="8 11" type="primary">bamA</name>
    <name evidence="11" type="ORF">HF690_03065</name>
</gene>
<comment type="similarity">
    <text evidence="8">Belongs to the BamA family.</text>
</comment>
<dbReference type="InterPro" id="IPR010827">
    <property type="entry name" value="BamA/TamA_POTRA"/>
</dbReference>
<feature type="chain" id="PRO_5033172694" description="Outer membrane protein assembly factor BamA" evidence="8">
    <location>
        <begin position="20"/>
        <end position="770"/>
    </location>
</feature>
<dbReference type="AlphaFoldDB" id="A0A846ZJF9"/>
<dbReference type="HAMAP" id="MF_01430">
    <property type="entry name" value="OM_assembly_BamA"/>
    <property type="match status" value="1"/>
</dbReference>
<evidence type="ECO:0000256" key="1">
    <source>
        <dbReference type="ARBA" id="ARBA00004370"/>
    </source>
</evidence>
<evidence type="ECO:0000256" key="5">
    <source>
        <dbReference type="ARBA" id="ARBA00022737"/>
    </source>
</evidence>
<keyword evidence="2 8" id="KW-1134">Transmembrane beta strand</keyword>
<proteinExistence type="inferred from homology"/>
<dbReference type="NCBIfam" id="TIGR03303">
    <property type="entry name" value="OM_YaeT"/>
    <property type="match status" value="1"/>
</dbReference>
<evidence type="ECO:0000313" key="12">
    <source>
        <dbReference type="Proteomes" id="UP000541636"/>
    </source>
</evidence>
<dbReference type="InterPro" id="IPR023707">
    <property type="entry name" value="OM_assembly_BamA"/>
</dbReference>
<keyword evidence="7 8" id="KW-0998">Cell outer membrane</keyword>
<reference evidence="11 12" key="1">
    <citation type="journal article" date="2017" name="Int. J. Syst. Evol. Microbiol.">
        <title>Oleiagrimonas citrea sp. nov., a marine bacterium isolated from tidal flat sediment and emended description of the genus Oleiagrimonas Fang et al. 2015 and Oleiagrimonas soli.</title>
        <authorList>
            <person name="Yang S.H."/>
            <person name="Seo H.S."/>
            <person name="Seong C.N."/>
            <person name="Kwon K.K."/>
        </authorList>
    </citation>
    <scope>NUCLEOTIDE SEQUENCE [LARGE SCALE GENOMIC DNA]</scope>
    <source>
        <strain evidence="11 12">MEBiC09124</strain>
    </source>
</reference>
<feature type="domain" description="POTRA" evidence="10">
    <location>
        <begin position="91"/>
        <end position="171"/>
    </location>
</feature>
<dbReference type="FunFam" id="3.10.20.310:FF:000001">
    <property type="entry name" value="Outer membrane protein assembly factor BamA"/>
    <property type="match status" value="1"/>
</dbReference>
<dbReference type="PANTHER" id="PTHR12815">
    <property type="entry name" value="SORTING AND ASSEMBLY MACHINERY SAMM50 PROTEIN FAMILY MEMBER"/>
    <property type="match status" value="1"/>
</dbReference>